<feature type="transmembrane region" description="Helical" evidence="5">
    <location>
        <begin position="112"/>
        <end position="131"/>
    </location>
</feature>
<name>A0A9Q5HWD3_SANBA</name>
<evidence type="ECO:0000313" key="7">
    <source>
        <dbReference type="EMBL" id="OCB87141.1"/>
    </source>
</evidence>
<evidence type="ECO:0000256" key="4">
    <source>
        <dbReference type="SAM" id="MobiDB-lite"/>
    </source>
</evidence>
<accession>A0A9Q5HWD3</accession>
<sequence length="561" mass="62598">MSHPILCLCIILELVLLSRLSLTPQLVFVMTHSPASSSTSSSSPFLTRSLSPSPPRTRIDNTNHEEDLDIDDLEASSPTLSTYSSPSPYHEKHSRSHSSASPLRSFARRPRVLAIVGILAFLAVFAVFSVVHVSNSDDAVRTVPEVDTEKDDLSGLYSPQVRGPPTESFRDNLRDDVQYITAWIAAGWTNDFMTYVNLLYLALLTNRTAILPPFAPSHIGSSAGFVDVGDVFDLPRLSKAIGVPIIQWSDLKIPGSEHVDELGCWSIWATAAMRQEDRKPRFNIIEPHLVLDVSYTPIPNSAIMLPRPQYTNDPHVRFSSLAALTFPDGRNRARIPAAAPFPAPQSGATSPPDEQIACFDFPYYVASEAIFEFNYDWSPAWRFVGTHAHWSPRLTNVALDAIRKTFGVEEGEDVPPFISMHVRHGDFGRYCDGTDGEDESRCFAPLSTFARRVDEVRQELREKKGIEVERVLVTSDESDPKWWDAVRELGWEWVDHEAFGTEERFGKWYTVFIDAVVQSLGAGFVGTDRSTMSLVAQRRVEDWSGGATREVKWGADARNGN</sequence>
<dbReference type="AlphaFoldDB" id="A0A9Q5HWD3"/>
<feature type="region of interest" description="Disordered" evidence="4">
    <location>
        <begin position="34"/>
        <end position="101"/>
    </location>
</feature>
<evidence type="ECO:0000256" key="1">
    <source>
        <dbReference type="ARBA" id="ARBA00022679"/>
    </source>
</evidence>
<feature type="chain" id="PRO_5040374704" evidence="6">
    <location>
        <begin position="18"/>
        <end position="561"/>
    </location>
</feature>
<dbReference type="PANTHER" id="PTHR13398:SF0">
    <property type="entry name" value="GDP-FUCOSE PROTEIN O-FUCOSYLTRANSFERASE 2"/>
    <property type="match status" value="1"/>
</dbReference>
<dbReference type="GO" id="GO:0046922">
    <property type="term" value="F:peptide-O-fucosyltransferase activity"/>
    <property type="evidence" value="ECO:0007669"/>
    <property type="project" value="InterPro"/>
</dbReference>
<keyword evidence="1" id="KW-0808">Transferase</keyword>
<dbReference type="OrthoDB" id="423313at2759"/>
<evidence type="ECO:0000256" key="3">
    <source>
        <dbReference type="ARBA" id="ARBA00023277"/>
    </source>
</evidence>
<keyword evidence="6" id="KW-0732">Signal</keyword>
<gene>
    <name evidence="7" type="ORF">A7U60_g5878</name>
</gene>
<keyword evidence="5" id="KW-1133">Transmembrane helix</keyword>
<dbReference type="EMBL" id="LNZH02000195">
    <property type="protein sequence ID" value="OCB87141.1"/>
    <property type="molecule type" value="Genomic_DNA"/>
</dbReference>
<dbReference type="Proteomes" id="UP000757232">
    <property type="component" value="Unassembled WGS sequence"/>
</dbReference>
<evidence type="ECO:0000256" key="2">
    <source>
        <dbReference type="ARBA" id="ARBA00023253"/>
    </source>
</evidence>
<evidence type="ECO:0000313" key="8">
    <source>
        <dbReference type="Proteomes" id="UP000757232"/>
    </source>
</evidence>
<protein>
    <submittedName>
        <fullName evidence="7">Uncharacterized protein</fullName>
    </submittedName>
</protein>
<dbReference type="InterPro" id="IPR045130">
    <property type="entry name" value="OFUT2-like"/>
</dbReference>
<dbReference type="PANTHER" id="PTHR13398">
    <property type="entry name" value="GDP-FUCOSE PROTEIN O-FUCOSYLTRANSFERASE 2"/>
    <property type="match status" value="1"/>
</dbReference>
<comment type="caution">
    <text evidence="7">The sequence shown here is derived from an EMBL/GenBank/DDBJ whole genome shotgun (WGS) entry which is preliminary data.</text>
</comment>
<proteinExistence type="predicted"/>
<organism evidence="7 8">
    <name type="scientific">Sanghuangporus baumii</name>
    <name type="common">Phellinus baumii</name>
    <dbReference type="NCBI Taxonomy" id="108892"/>
    <lineage>
        <taxon>Eukaryota</taxon>
        <taxon>Fungi</taxon>
        <taxon>Dikarya</taxon>
        <taxon>Basidiomycota</taxon>
        <taxon>Agaricomycotina</taxon>
        <taxon>Agaricomycetes</taxon>
        <taxon>Hymenochaetales</taxon>
        <taxon>Hymenochaetaceae</taxon>
        <taxon>Sanghuangporus</taxon>
    </lineage>
</organism>
<keyword evidence="5" id="KW-0472">Membrane</keyword>
<dbReference type="Gene3D" id="3.40.50.11350">
    <property type="match status" value="1"/>
</dbReference>
<feature type="compositionally biased region" description="Low complexity" evidence="4">
    <location>
        <begin position="34"/>
        <end position="51"/>
    </location>
</feature>
<dbReference type="CDD" id="cd11296">
    <property type="entry name" value="O-FucT_like"/>
    <property type="match status" value="1"/>
</dbReference>
<feature type="signal peptide" evidence="6">
    <location>
        <begin position="1"/>
        <end position="17"/>
    </location>
</feature>
<evidence type="ECO:0000256" key="6">
    <source>
        <dbReference type="SAM" id="SignalP"/>
    </source>
</evidence>
<keyword evidence="5" id="KW-0812">Transmembrane</keyword>
<reference evidence="7" key="1">
    <citation type="submission" date="2016-06" db="EMBL/GenBank/DDBJ databases">
        <title>Draft Genome sequence of the fungus Inonotus baumii.</title>
        <authorList>
            <person name="Zhu H."/>
            <person name="Lin W."/>
        </authorList>
    </citation>
    <scope>NUCLEOTIDE SEQUENCE</scope>
    <source>
        <strain evidence="7">821</strain>
    </source>
</reference>
<keyword evidence="2" id="KW-0294">Fucose metabolism</keyword>
<evidence type="ECO:0000256" key="5">
    <source>
        <dbReference type="SAM" id="Phobius"/>
    </source>
</evidence>
<keyword evidence="3" id="KW-0119">Carbohydrate metabolism</keyword>
<keyword evidence="8" id="KW-1185">Reference proteome</keyword>
<feature type="compositionally biased region" description="Low complexity" evidence="4">
    <location>
        <begin position="76"/>
        <end position="88"/>
    </location>
</feature>
<dbReference type="GO" id="GO:0006004">
    <property type="term" value="P:fucose metabolic process"/>
    <property type="evidence" value="ECO:0007669"/>
    <property type="project" value="UniProtKB-KW"/>
</dbReference>